<evidence type="ECO:0000313" key="6">
    <source>
        <dbReference type="EMBL" id="BCG24353.1"/>
    </source>
</evidence>
<evidence type="ECO:0000313" key="9">
    <source>
        <dbReference type="Proteomes" id="UP001054892"/>
    </source>
</evidence>
<feature type="transmembrane region" description="Helical" evidence="5">
    <location>
        <begin position="12"/>
        <end position="34"/>
    </location>
</feature>
<evidence type="ECO:0000313" key="7">
    <source>
        <dbReference type="EMBL" id="GJN52289.1"/>
    </source>
</evidence>
<keyword evidence="9" id="KW-1185">Reference proteome</keyword>
<dbReference type="Pfam" id="PF07869">
    <property type="entry name" value="DUF1656"/>
    <property type="match status" value="1"/>
</dbReference>
<name>A0A6J4E334_9PSED</name>
<keyword evidence="3 5" id="KW-1133">Transmembrane helix</keyword>
<dbReference type="EMBL" id="BQKM01000003">
    <property type="protein sequence ID" value="GJN52289.1"/>
    <property type="molecule type" value="Genomic_DNA"/>
</dbReference>
<reference evidence="6 8" key="1">
    <citation type="submission" date="2020-05" db="EMBL/GenBank/DDBJ databases">
        <title>Characterization of novel class B3 metallo-beta-lactamase from novel Pseudomonas species.</title>
        <authorList>
            <person name="Yamada K."/>
            <person name="Aoki K."/>
            <person name="Ishii Y."/>
        </authorList>
    </citation>
    <scope>NUCLEOTIDE SEQUENCE [LARGE SCALE GENOMIC DNA]</scope>
    <source>
        <strain evidence="6 8">TUM18999</strain>
        <strain evidence="7 9">TUM20286</strain>
    </source>
</reference>
<dbReference type="InterPro" id="IPR012451">
    <property type="entry name" value="DUF1656"/>
</dbReference>
<keyword evidence="1" id="KW-1003">Cell membrane</keyword>
<sequence>MPREIALHGVYLPSLTLLFLVALAGGWLLDRLAARLGLYRHAWHPVLLRVSLFTCLYGALALATYR</sequence>
<dbReference type="EMBL" id="AP023189">
    <property type="protein sequence ID" value="BCG24353.1"/>
    <property type="molecule type" value="Genomic_DNA"/>
</dbReference>
<protein>
    <submittedName>
        <fullName evidence="6">DUF1656 domain-containing protein</fullName>
    </submittedName>
</protein>
<accession>A0A6J4E334</accession>
<organism evidence="6 8">
    <name type="scientific">Pseudomonas tohonis</name>
    <dbReference type="NCBI Taxonomy" id="2725477"/>
    <lineage>
        <taxon>Bacteria</taxon>
        <taxon>Pseudomonadati</taxon>
        <taxon>Pseudomonadota</taxon>
        <taxon>Gammaproteobacteria</taxon>
        <taxon>Pseudomonadales</taxon>
        <taxon>Pseudomonadaceae</taxon>
        <taxon>Pseudomonas</taxon>
    </lineage>
</organism>
<proteinExistence type="predicted"/>
<evidence type="ECO:0000256" key="4">
    <source>
        <dbReference type="ARBA" id="ARBA00023136"/>
    </source>
</evidence>
<feature type="transmembrane region" description="Helical" evidence="5">
    <location>
        <begin position="46"/>
        <end position="65"/>
    </location>
</feature>
<gene>
    <name evidence="6" type="ORF">TUM18999_25440</name>
    <name evidence="7" type="ORF">TUM20286_20410</name>
</gene>
<evidence type="ECO:0000256" key="5">
    <source>
        <dbReference type="SAM" id="Phobius"/>
    </source>
</evidence>
<keyword evidence="4 5" id="KW-0472">Membrane</keyword>
<dbReference type="Proteomes" id="UP000509383">
    <property type="component" value="Chromosome"/>
</dbReference>
<evidence type="ECO:0000313" key="8">
    <source>
        <dbReference type="Proteomes" id="UP000509383"/>
    </source>
</evidence>
<dbReference type="KEGG" id="ptw:TUM18999_25440"/>
<keyword evidence="2 5" id="KW-0812">Transmembrane</keyword>
<evidence type="ECO:0000256" key="3">
    <source>
        <dbReference type="ARBA" id="ARBA00022989"/>
    </source>
</evidence>
<dbReference type="AlphaFoldDB" id="A0A6J4E334"/>
<evidence type="ECO:0000256" key="2">
    <source>
        <dbReference type="ARBA" id="ARBA00022692"/>
    </source>
</evidence>
<evidence type="ECO:0000256" key="1">
    <source>
        <dbReference type="ARBA" id="ARBA00022475"/>
    </source>
</evidence>
<dbReference type="Proteomes" id="UP001054892">
    <property type="component" value="Unassembled WGS sequence"/>
</dbReference>
<dbReference type="RefSeq" id="WP_173174410.1">
    <property type="nucleotide sequence ID" value="NZ_AP023189.1"/>
</dbReference>